<proteinExistence type="predicted"/>
<dbReference type="Proteomes" id="UP000005631">
    <property type="component" value="Chromosome"/>
</dbReference>
<dbReference type="RefSeq" id="WP_014203495.1">
    <property type="nucleotide sequence ID" value="NC_016599.1"/>
</dbReference>
<evidence type="ECO:0000313" key="1">
    <source>
        <dbReference type="EMBL" id="AEV34148.1"/>
    </source>
</evidence>
<name>G8R3R1_OWEHD</name>
<dbReference type="STRING" id="926562.Oweho_3197"/>
<sequence length="147" mass="16358">MIGPAEYQTLIEEIVAACPKLKKGFVTIDDAHLGKFIKDFKAADDCPFLAAGLPSIDVKGSKDANIPFQVIVFFILKKVDYNNQKRSEEIPVYQECFEAWQQVNAYLANSTSCQLFANYDGTANADPEHNRAGCDGYSISFMLKDTM</sequence>
<gene>
    <name evidence="1" type="ordered locus">Oweho_3197</name>
</gene>
<dbReference type="HOGENOM" id="CLU_1766179_0_0_10"/>
<accession>G8R3R1</accession>
<organism evidence="1 2">
    <name type="scientific">Owenweeksia hongkongensis (strain DSM 17368 / CIP 108786 / JCM 12287 / NRRL B-23963 / UST20020801)</name>
    <dbReference type="NCBI Taxonomy" id="926562"/>
    <lineage>
        <taxon>Bacteria</taxon>
        <taxon>Pseudomonadati</taxon>
        <taxon>Bacteroidota</taxon>
        <taxon>Flavobacteriia</taxon>
        <taxon>Flavobacteriales</taxon>
        <taxon>Owenweeksiaceae</taxon>
        <taxon>Owenweeksia</taxon>
    </lineage>
</organism>
<dbReference type="EMBL" id="CP003156">
    <property type="protein sequence ID" value="AEV34148.1"/>
    <property type="molecule type" value="Genomic_DNA"/>
</dbReference>
<dbReference type="KEGG" id="oho:Oweho_3197"/>
<dbReference type="AlphaFoldDB" id="G8R3R1"/>
<reference evidence="1 2" key="1">
    <citation type="journal article" date="2012" name="Stand. Genomic Sci.">
        <title>Genome sequence of the orange-pigmented seawater bacterium Owenweeksia hongkongensis type strain (UST20020801(T)).</title>
        <authorList>
            <person name="Riedel T."/>
            <person name="Held B."/>
            <person name="Nolan M."/>
            <person name="Lucas S."/>
            <person name="Lapidus A."/>
            <person name="Tice H."/>
            <person name="Del Rio T.G."/>
            <person name="Cheng J.F."/>
            <person name="Han C."/>
            <person name="Tapia R."/>
            <person name="Goodwin L.A."/>
            <person name="Pitluck S."/>
            <person name="Liolios K."/>
            <person name="Mavromatis K."/>
            <person name="Pagani I."/>
            <person name="Ivanova N."/>
            <person name="Mikhailova N."/>
            <person name="Pati A."/>
            <person name="Chen A."/>
            <person name="Palaniappan K."/>
            <person name="Rohde M."/>
            <person name="Tindall B.J."/>
            <person name="Detter J.C."/>
            <person name="Goker M."/>
            <person name="Woyke T."/>
            <person name="Bristow J."/>
            <person name="Eisen J.A."/>
            <person name="Markowitz V."/>
            <person name="Hugenholtz P."/>
            <person name="Klenk H.P."/>
            <person name="Kyrpides N.C."/>
        </authorList>
    </citation>
    <scope>NUCLEOTIDE SEQUENCE</scope>
    <source>
        <strain evidence="2">DSM 17368 / JCM 12287 / NRRL B-23963</strain>
    </source>
</reference>
<keyword evidence="2" id="KW-1185">Reference proteome</keyword>
<evidence type="ECO:0000313" key="2">
    <source>
        <dbReference type="Proteomes" id="UP000005631"/>
    </source>
</evidence>
<protein>
    <submittedName>
        <fullName evidence="1">Uncharacterized protein</fullName>
    </submittedName>
</protein>